<dbReference type="EMBL" id="FOMZ01000008">
    <property type="protein sequence ID" value="SFE16175.1"/>
    <property type="molecule type" value="Genomic_DNA"/>
</dbReference>
<accession>A0A1I1Y968</accession>
<feature type="region of interest" description="Disordered" evidence="1">
    <location>
        <begin position="1"/>
        <end position="34"/>
    </location>
</feature>
<proteinExistence type="predicted"/>
<dbReference type="Proteomes" id="UP000198716">
    <property type="component" value="Unassembled WGS sequence"/>
</dbReference>
<reference evidence="3" key="1">
    <citation type="submission" date="2016-10" db="EMBL/GenBank/DDBJ databases">
        <authorList>
            <person name="Varghese N."/>
            <person name="Submissions S."/>
        </authorList>
    </citation>
    <scope>NUCLEOTIDE SEQUENCE [LARGE SCALE GENOMIC DNA]</scope>
    <source>
        <strain evidence="3">DSM 45004</strain>
    </source>
</reference>
<organism evidence="2 3">
    <name type="scientific">Actinopolyspora alba</name>
    <dbReference type="NCBI Taxonomy" id="673379"/>
    <lineage>
        <taxon>Bacteria</taxon>
        <taxon>Bacillati</taxon>
        <taxon>Actinomycetota</taxon>
        <taxon>Actinomycetes</taxon>
        <taxon>Actinopolysporales</taxon>
        <taxon>Actinopolysporaceae</taxon>
        <taxon>Actinopolyspora</taxon>
        <taxon>Actinopolyspora alba group</taxon>
    </lineage>
</organism>
<evidence type="ECO:0000313" key="3">
    <source>
        <dbReference type="Proteomes" id="UP000198716"/>
    </source>
</evidence>
<protein>
    <submittedName>
        <fullName evidence="2">Uncharacterized protein</fullName>
    </submittedName>
</protein>
<evidence type="ECO:0000256" key="1">
    <source>
        <dbReference type="SAM" id="MobiDB-lite"/>
    </source>
</evidence>
<gene>
    <name evidence="2" type="ORF">SAMN04487819_108269</name>
</gene>
<evidence type="ECO:0000313" key="2">
    <source>
        <dbReference type="EMBL" id="SFE16175.1"/>
    </source>
</evidence>
<feature type="compositionally biased region" description="Low complexity" evidence="1">
    <location>
        <begin position="25"/>
        <end position="34"/>
    </location>
</feature>
<dbReference type="AlphaFoldDB" id="A0A1I1Y968"/>
<name>A0A1I1Y968_9ACTN</name>
<sequence>MVANRTGEGFSEHTGGIGGKYREYTPPIRRPTGIRPRAFARSTKSPATECRASGKRDRRCACSYSVLVPELPGTTALSDGHRSDQVLSALVLIEPLTPLGKKPPEVARSGVR</sequence>
<keyword evidence="3" id="KW-1185">Reference proteome</keyword>